<organism evidence="2 3">
    <name type="scientific">Nostoc punctiforme NIES-2108</name>
    <dbReference type="NCBI Taxonomy" id="1356359"/>
    <lineage>
        <taxon>Bacteria</taxon>
        <taxon>Bacillati</taxon>
        <taxon>Cyanobacteriota</taxon>
        <taxon>Cyanophyceae</taxon>
        <taxon>Nostocales</taxon>
        <taxon>Nostocaceae</taxon>
        <taxon>Nostoc</taxon>
    </lineage>
</organism>
<name>A0A367RDZ7_NOSPU</name>
<dbReference type="InterPro" id="IPR016181">
    <property type="entry name" value="Acyl_CoA_acyltransferase"/>
</dbReference>
<dbReference type="GO" id="GO:0016747">
    <property type="term" value="F:acyltransferase activity, transferring groups other than amino-acyl groups"/>
    <property type="evidence" value="ECO:0007669"/>
    <property type="project" value="InterPro"/>
</dbReference>
<dbReference type="Gene3D" id="3.40.630.30">
    <property type="match status" value="1"/>
</dbReference>
<dbReference type="SUPFAM" id="SSF55729">
    <property type="entry name" value="Acyl-CoA N-acyltransferases (Nat)"/>
    <property type="match status" value="1"/>
</dbReference>
<accession>A0A367RDZ7</accession>
<dbReference type="AlphaFoldDB" id="A0A367RDZ7"/>
<dbReference type="InterPro" id="IPR052564">
    <property type="entry name" value="N-acetyltrans/Recomb-assoc"/>
</dbReference>
<evidence type="ECO:0000313" key="2">
    <source>
        <dbReference type="EMBL" id="RCJ33784.1"/>
    </source>
</evidence>
<dbReference type="Pfam" id="PF13508">
    <property type="entry name" value="Acetyltransf_7"/>
    <property type="match status" value="1"/>
</dbReference>
<dbReference type="EMBL" id="LXQE01000158">
    <property type="protein sequence ID" value="RCJ33784.1"/>
    <property type="molecule type" value="Genomic_DNA"/>
</dbReference>
<reference evidence="2 3" key="1">
    <citation type="submission" date="2016-04" db="EMBL/GenBank/DDBJ databases">
        <authorList>
            <person name="Evans L.H."/>
            <person name="Alamgir A."/>
            <person name="Owens N."/>
            <person name="Weber N.D."/>
            <person name="Virtaneva K."/>
            <person name="Barbian K."/>
            <person name="Babar A."/>
            <person name="Rosenke K."/>
        </authorList>
    </citation>
    <scope>NUCLEOTIDE SEQUENCE [LARGE SCALE GENOMIC DNA]</scope>
    <source>
        <strain evidence="2">NIES-2108</strain>
    </source>
</reference>
<gene>
    <name evidence="2" type="ORF">A6769_23920</name>
</gene>
<dbReference type="Proteomes" id="UP000252085">
    <property type="component" value="Unassembled WGS sequence"/>
</dbReference>
<feature type="domain" description="N-acetyltransferase" evidence="1">
    <location>
        <begin position="6"/>
        <end position="161"/>
    </location>
</feature>
<proteinExistence type="predicted"/>
<dbReference type="InterPro" id="IPR000182">
    <property type="entry name" value="GNAT_dom"/>
</dbReference>
<evidence type="ECO:0000259" key="1">
    <source>
        <dbReference type="PROSITE" id="PS51186"/>
    </source>
</evidence>
<sequence>MSANEISLRPAQETDAWVLSAIHIAAIKALPATFYTQKELLAWRNYRDKPDGSNILKSMKTESFWVAIEGDVVIGFASFIVDELIGLYVHPKYQGKGIGRALVQHFCDEATKQGIDRVITTASLYAEGFYLRLGFTAIQKAPHYLRSGIFVPVTKMSKTLATAPKSI</sequence>
<dbReference type="PROSITE" id="PS51186">
    <property type="entry name" value="GNAT"/>
    <property type="match status" value="1"/>
</dbReference>
<dbReference type="CDD" id="cd04301">
    <property type="entry name" value="NAT_SF"/>
    <property type="match status" value="1"/>
</dbReference>
<keyword evidence="2" id="KW-0808">Transferase</keyword>
<protein>
    <submittedName>
        <fullName evidence="2">GCN5 family acetyltransferase</fullName>
    </submittedName>
</protein>
<dbReference type="PANTHER" id="PTHR43451:SF1">
    <property type="entry name" value="ACETYLTRANSFERASE"/>
    <property type="match status" value="1"/>
</dbReference>
<evidence type="ECO:0000313" key="3">
    <source>
        <dbReference type="Proteomes" id="UP000252085"/>
    </source>
</evidence>
<dbReference type="PANTHER" id="PTHR43451">
    <property type="entry name" value="ACETYLTRANSFERASE (GNAT) FAMILY PROTEIN"/>
    <property type="match status" value="1"/>
</dbReference>
<comment type="caution">
    <text evidence="2">The sequence shown here is derived from an EMBL/GenBank/DDBJ whole genome shotgun (WGS) entry which is preliminary data.</text>
</comment>